<comment type="similarity">
    <text evidence="10">Belongs to the TonB-dependent receptor family.</text>
</comment>
<dbReference type="Proteomes" id="UP000885826">
    <property type="component" value="Unassembled WGS sequence"/>
</dbReference>
<dbReference type="Pfam" id="PF13715">
    <property type="entry name" value="CarbopepD_reg_2"/>
    <property type="match status" value="1"/>
</dbReference>
<dbReference type="SUPFAM" id="SSF56935">
    <property type="entry name" value="Porins"/>
    <property type="match status" value="1"/>
</dbReference>
<dbReference type="InterPro" id="IPR000531">
    <property type="entry name" value="Beta-barrel_TonB"/>
</dbReference>
<dbReference type="SUPFAM" id="SSF49464">
    <property type="entry name" value="Carboxypeptidase regulatory domain-like"/>
    <property type="match status" value="1"/>
</dbReference>
<dbReference type="PANTHER" id="PTHR30069">
    <property type="entry name" value="TONB-DEPENDENT OUTER MEMBRANE RECEPTOR"/>
    <property type="match status" value="1"/>
</dbReference>
<dbReference type="InterPro" id="IPR008969">
    <property type="entry name" value="CarboxyPept-like_regulatory"/>
</dbReference>
<dbReference type="InterPro" id="IPR037066">
    <property type="entry name" value="Plug_dom_sf"/>
</dbReference>
<dbReference type="InterPro" id="IPR039426">
    <property type="entry name" value="TonB-dep_rcpt-like"/>
</dbReference>
<keyword evidence="7 10" id="KW-0472">Membrane</keyword>
<evidence type="ECO:0000256" key="10">
    <source>
        <dbReference type="PROSITE-ProRule" id="PRU01360"/>
    </source>
</evidence>
<dbReference type="PANTHER" id="PTHR30069:SF29">
    <property type="entry name" value="HEMOGLOBIN AND HEMOGLOBIN-HAPTOGLOBIN-BINDING PROTEIN 1-RELATED"/>
    <property type="match status" value="1"/>
</dbReference>
<evidence type="ECO:0000256" key="5">
    <source>
        <dbReference type="ARBA" id="ARBA00022729"/>
    </source>
</evidence>
<dbReference type="Gene3D" id="2.170.130.10">
    <property type="entry name" value="TonB-dependent receptor, plug domain"/>
    <property type="match status" value="1"/>
</dbReference>
<evidence type="ECO:0000256" key="7">
    <source>
        <dbReference type="ARBA" id="ARBA00023136"/>
    </source>
</evidence>
<feature type="domain" description="TonB-dependent receptor-like beta-barrel" evidence="11">
    <location>
        <begin position="330"/>
        <end position="754"/>
    </location>
</feature>
<dbReference type="EMBL" id="DRIG01000095">
    <property type="protein sequence ID" value="HEC79299.1"/>
    <property type="molecule type" value="Genomic_DNA"/>
</dbReference>
<dbReference type="PROSITE" id="PS52016">
    <property type="entry name" value="TONB_DEPENDENT_REC_3"/>
    <property type="match status" value="1"/>
</dbReference>
<gene>
    <name evidence="12" type="ORF">ENI34_09225</name>
</gene>
<dbReference type="GO" id="GO:0009279">
    <property type="term" value="C:cell outer membrane"/>
    <property type="evidence" value="ECO:0007669"/>
    <property type="project" value="UniProtKB-SubCell"/>
</dbReference>
<evidence type="ECO:0000256" key="9">
    <source>
        <dbReference type="ARBA" id="ARBA00023237"/>
    </source>
</evidence>
<keyword evidence="5" id="KW-0732">Signal</keyword>
<comment type="subcellular location">
    <subcellularLocation>
        <location evidence="1 10">Cell outer membrane</location>
        <topology evidence="1 10">Multi-pass membrane protein</topology>
    </subcellularLocation>
</comment>
<comment type="caution">
    <text evidence="12">The sequence shown here is derived from an EMBL/GenBank/DDBJ whole genome shotgun (WGS) entry which is preliminary data.</text>
</comment>
<evidence type="ECO:0000313" key="13">
    <source>
        <dbReference type="Proteomes" id="UP000885826"/>
    </source>
</evidence>
<dbReference type="GO" id="GO:0044718">
    <property type="term" value="P:siderophore transmembrane transport"/>
    <property type="evidence" value="ECO:0007669"/>
    <property type="project" value="TreeGrafter"/>
</dbReference>
<evidence type="ECO:0000256" key="3">
    <source>
        <dbReference type="ARBA" id="ARBA00022452"/>
    </source>
</evidence>
<dbReference type="Gene3D" id="2.60.40.1120">
    <property type="entry name" value="Carboxypeptidase-like, regulatory domain"/>
    <property type="match status" value="1"/>
</dbReference>
<evidence type="ECO:0000256" key="1">
    <source>
        <dbReference type="ARBA" id="ARBA00004571"/>
    </source>
</evidence>
<dbReference type="GO" id="GO:0015344">
    <property type="term" value="F:siderophore uptake transmembrane transporter activity"/>
    <property type="evidence" value="ECO:0007669"/>
    <property type="project" value="TreeGrafter"/>
</dbReference>
<keyword evidence="6" id="KW-0798">TonB box</keyword>
<keyword evidence="8 12" id="KW-0675">Receptor</keyword>
<organism evidence="12 13">
    <name type="scientific">candidate division WOR-3 bacterium</name>
    <dbReference type="NCBI Taxonomy" id="2052148"/>
    <lineage>
        <taxon>Bacteria</taxon>
        <taxon>Bacteria division WOR-3</taxon>
    </lineage>
</organism>
<accession>A0A9C9K155</accession>
<evidence type="ECO:0000256" key="2">
    <source>
        <dbReference type="ARBA" id="ARBA00022448"/>
    </source>
</evidence>
<sequence length="866" mass="98211">MCCRIQRPFVHLCGVGFINIKDQRSIMNKIIFILLPLFLFGGTVGKISGTVKDAETNEPLVGVDVFIPDLGIGGATDENGYYFILNVPPGTYEVEASMIGYRAEIKQQVQVYTDRTTLLNFELQTTVIEMENPVVVVAERPIIEVDMTSKEARITRSEMDILPVEKPLEVIVLQGGVTTDGAGELHIRGGRSGELAYYIDGIEVSNPLLGSSPIFDKNIISEMSLLSGTFNAEYGNVMSGVVNIVTPEGGERISTYLEYTSFMLNPSPYRKKDWMNSLDSTAYDAHRDSSDISEYNPQYLDAPFLGEINAAVMGPIPFDRRLKFSFSGNYSNEESYLPFGYESSYSLNGKLTRKFGGNLKLFIDGQYVNEETQNYSHRYKYIYENYLVTTRKNLRAIVGINHAPAGSFFYNLRVGYLVDSVETAVPGLSDDTIIEPVYDNYSEFYVSGYPIYRQFATTKQYVVKMDFTLHFARVHNLKWGIEHNHHDFFLDKREQLFTRGAVVYQNYQRTPMDGAVFLQDKIEHRSLVANLGLRFDYCFPKTVMWEDIEDPTSPSTEVEPKYQLSPRFGLSHPITDNAMLHFAYGYFFQMPPYEIMYFNGNYIAHPESIPRYGLVGNPRIEPQRTTAYEVGIKYAIQQIYGVDITLFLKDIKNLLATTEVRSFPYDYIIYTNDDFGSVQGIDVTINRKVVSHFGFSFNYTYQVARGNHSFAMQGFYDVYTGMPERLKEYFLDFDRRHTLSSNLKILFGQGGGLSFNVTAASGLPYTPYISEGVVVEQNSARMGWEYSFDAIAYQGFKIGGTVLEFFVKGTNLTDHKNPLYVYPRSGEPWDSGESEGGLMGSKDYIMNPSYVGPRRAVKAGMRIKLQ</sequence>
<dbReference type="InterPro" id="IPR036942">
    <property type="entry name" value="Beta-barrel_TonB_sf"/>
</dbReference>
<name>A0A9C9K155_UNCW3</name>
<protein>
    <submittedName>
        <fullName evidence="12">TonB-dependent receptor</fullName>
    </submittedName>
</protein>
<evidence type="ECO:0000256" key="6">
    <source>
        <dbReference type="ARBA" id="ARBA00023077"/>
    </source>
</evidence>
<dbReference type="Gene3D" id="2.40.170.20">
    <property type="entry name" value="TonB-dependent receptor, beta-barrel domain"/>
    <property type="match status" value="1"/>
</dbReference>
<dbReference type="Pfam" id="PF00593">
    <property type="entry name" value="TonB_dep_Rec_b-barrel"/>
    <property type="match status" value="1"/>
</dbReference>
<keyword evidence="9 10" id="KW-0998">Cell outer membrane</keyword>
<keyword evidence="3 10" id="KW-1134">Transmembrane beta strand</keyword>
<proteinExistence type="inferred from homology"/>
<evidence type="ECO:0000256" key="8">
    <source>
        <dbReference type="ARBA" id="ARBA00023170"/>
    </source>
</evidence>
<reference evidence="12" key="1">
    <citation type="journal article" date="2020" name="mSystems">
        <title>Genome- and Community-Level Interaction Insights into Carbon Utilization and Element Cycling Functions of Hydrothermarchaeota in Hydrothermal Sediment.</title>
        <authorList>
            <person name="Zhou Z."/>
            <person name="Liu Y."/>
            <person name="Xu W."/>
            <person name="Pan J."/>
            <person name="Luo Z.H."/>
            <person name="Li M."/>
        </authorList>
    </citation>
    <scope>NUCLEOTIDE SEQUENCE</scope>
    <source>
        <strain evidence="12">HyVt-388</strain>
    </source>
</reference>
<evidence type="ECO:0000259" key="11">
    <source>
        <dbReference type="Pfam" id="PF00593"/>
    </source>
</evidence>
<evidence type="ECO:0000313" key="12">
    <source>
        <dbReference type="EMBL" id="HEC79299.1"/>
    </source>
</evidence>
<keyword evidence="2 10" id="KW-0813">Transport</keyword>
<dbReference type="AlphaFoldDB" id="A0A9C9K155"/>
<evidence type="ECO:0000256" key="4">
    <source>
        <dbReference type="ARBA" id="ARBA00022692"/>
    </source>
</evidence>
<keyword evidence="4 10" id="KW-0812">Transmembrane</keyword>